<keyword evidence="3" id="KW-0812">Transmembrane</keyword>
<dbReference type="NCBIfam" id="TIGR00350">
    <property type="entry name" value="lytR_cpsA_psr"/>
    <property type="match status" value="1"/>
</dbReference>
<feature type="domain" description="Cell envelope-related transcriptional attenuator" evidence="4">
    <location>
        <begin position="123"/>
        <end position="309"/>
    </location>
</feature>
<comment type="caution">
    <text evidence="5">The sequence shown here is derived from an EMBL/GenBank/DDBJ whole genome shotgun (WGS) entry which is preliminary data.</text>
</comment>
<proteinExistence type="inferred from homology"/>
<dbReference type="PANTHER" id="PTHR33392">
    <property type="entry name" value="POLYISOPRENYL-TEICHOIC ACID--PEPTIDOGLYCAN TEICHOIC ACID TRANSFERASE TAGU"/>
    <property type="match status" value="1"/>
</dbReference>
<evidence type="ECO:0000256" key="2">
    <source>
        <dbReference type="SAM" id="MobiDB-lite"/>
    </source>
</evidence>
<dbReference type="EMBL" id="BAAALT010000009">
    <property type="protein sequence ID" value="GAA1786267.1"/>
    <property type="molecule type" value="Genomic_DNA"/>
</dbReference>
<evidence type="ECO:0000313" key="6">
    <source>
        <dbReference type="Proteomes" id="UP001500218"/>
    </source>
</evidence>
<dbReference type="Gene3D" id="3.40.630.190">
    <property type="entry name" value="LCP protein"/>
    <property type="match status" value="1"/>
</dbReference>
<comment type="similarity">
    <text evidence="1">Belongs to the LytR/CpsA/Psr (LCP) family.</text>
</comment>
<dbReference type="PANTHER" id="PTHR33392:SF6">
    <property type="entry name" value="POLYISOPRENYL-TEICHOIC ACID--PEPTIDOGLYCAN TEICHOIC ACID TRANSFERASE TAGU"/>
    <property type="match status" value="1"/>
</dbReference>
<accession>A0ABN2LES9</accession>
<organism evidence="5 6">
    <name type="scientific">Luedemannella flava</name>
    <dbReference type="NCBI Taxonomy" id="349316"/>
    <lineage>
        <taxon>Bacteria</taxon>
        <taxon>Bacillati</taxon>
        <taxon>Actinomycetota</taxon>
        <taxon>Actinomycetes</taxon>
        <taxon>Micromonosporales</taxon>
        <taxon>Micromonosporaceae</taxon>
        <taxon>Luedemannella</taxon>
    </lineage>
</organism>
<dbReference type="InterPro" id="IPR050922">
    <property type="entry name" value="LytR/CpsA/Psr_CW_biosynth"/>
</dbReference>
<evidence type="ECO:0000256" key="3">
    <source>
        <dbReference type="SAM" id="Phobius"/>
    </source>
</evidence>
<keyword evidence="3" id="KW-0472">Membrane</keyword>
<dbReference type="Pfam" id="PF03816">
    <property type="entry name" value="LytR_cpsA_psr"/>
    <property type="match status" value="1"/>
</dbReference>
<reference evidence="5 6" key="1">
    <citation type="journal article" date="2019" name="Int. J. Syst. Evol. Microbiol.">
        <title>The Global Catalogue of Microorganisms (GCM) 10K type strain sequencing project: providing services to taxonomists for standard genome sequencing and annotation.</title>
        <authorList>
            <consortium name="The Broad Institute Genomics Platform"/>
            <consortium name="The Broad Institute Genome Sequencing Center for Infectious Disease"/>
            <person name="Wu L."/>
            <person name="Ma J."/>
        </authorList>
    </citation>
    <scope>NUCLEOTIDE SEQUENCE [LARGE SCALE GENOMIC DNA]</scope>
    <source>
        <strain evidence="5 6">JCM 13250</strain>
    </source>
</reference>
<sequence>MQPRSTSTVYGSPVRRDDAGDALPPEDGEPTKGAKKKRRRFLPTDPGWAKTLLIIGAVLVIISGISGGIVVAGRVALYYATKDIPDENLLPPEIRAAGKNIDGALNILLLGLDQRKNSDAQIRTDSIILIHIPKAHDAAYLISLPRDTKVSIPPMPKFGYPGTDLAKLNEVYQYGNRKNGKPDDSPQGRTNGVTATATVINNLVPGGIKFNAVAIINFEGFKKLVEALDGVHMCIDHVVRSEHYDSKGRYHTSTSSEPGVIPYTYKKGCRDLKAWEALDYARQRYGLPNADYDRQRHQQQLLQAIFTKLMSRGTLTDVSKLMELKNAAGDLLTLDLNGVPIEDWLFSFKHLKTNNIVMVKMNAGTYASEKINGQSYERLTDDSVALLKAVHDDKVYEFLLDHSTWISKSK</sequence>
<name>A0ABN2LES9_9ACTN</name>
<evidence type="ECO:0000259" key="4">
    <source>
        <dbReference type="Pfam" id="PF03816"/>
    </source>
</evidence>
<feature type="region of interest" description="Disordered" evidence="2">
    <location>
        <begin position="1"/>
        <end position="39"/>
    </location>
</feature>
<gene>
    <name evidence="5" type="ORF">GCM10009682_05440</name>
</gene>
<feature type="compositionally biased region" description="Polar residues" evidence="2">
    <location>
        <begin position="1"/>
        <end position="10"/>
    </location>
</feature>
<dbReference type="InterPro" id="IPR004474">
    <property type="entry name" value="LytR_CpsA_psr"/>
</dbReference>
<keyword evidence="3" id="KW-1133">Transmembrane helix</keyword>
<protein>
    <recommendedName>
        <fullName evidence="4">Cell envelope-related transcriptional attenuator domain-containing protein</fullName>
    </recommendedName>
</protein>
<dbReference type="Proteomes" id="UP001500218">
    <property type="component" value="Unassembled WGS sequence"/>
</dbReference>
<evidence type="ECO:0000256" key="1">
    <source>
        <dbReference type="ARBA" id="ARBA00006068"/>
    </source>
</evidence>
<evidence type="ECO:0000313" key="5">
    <source>
        <dbReference type="EMBL" id="GAA1786267.1"/>
    </source>
</evidence>
<keyword evidence="6" id="KW-1185">Reference proteome</keyword>
<feature type="transmembrane region" description="Helical" evidence="3">
    <location>
        <begin position="47"/>
        <end position="80"/>
    </location>
</feature>
<dbReference type="RefSeq" id="WP_344125824.1">
    <property type="nucleotide sequence ID" value="NZ_BAAALT010000009.1"/>
</dbReference>